<evidence type="ECO:0000313" key="8">
    <source>
        <dbReference type="EMBL" id="UVW33788.1"/>
    </source>
</evidence>
<dbReference type="Gene3D" id="1.20.120.1080">
    <property type="match status" value="1"/>
</dbReference>
<dbReference type="Pfam" id="PF11898">
    <property type="entry name" value="DUF3418"/>
    <property type="match status" value="1"/>
</dbReference>
<feature type="domain" description="Helicase C-terminal" evidence="7">
    <location>
        <begin position="277"/>
        <end position="449"/>
    </location>
</feature>
<evidence type="ECO:0000259" key="6">
    <source>
        <dbReference type="PROSITE" id="PS51192"/>
    </source>
</evidence>
<keyword evidence="3 8" id="KW-0347">Helicase</keyword>
<dbReference type="CDD" id="cd18791">
    <property type="entry name" value="SF2_C_RHA"/>
    <property type="match status" value="1"/>
</dbReference>
<dbReference type="Pfam" id="PF07717">
    <property type="entry name" value="OB_NTP_bind"/>
    <property type="match status" value="1"/>
</dbReference>
<evidence type="ECO:0000313" key="9">
    <source>
        <dbReference type="Proteomes" id="UP001059934"/>
    </source>
</evidence>
<keyword evidence="1" id="KW-0547">Nucleotide-binding</keyword>
<dbReference type="SMART" id="SM00490">
    <property type="entry name" value="HELICc"/>
    <property type="match status" value="1"/>
</dbReference>
<name>A0ABY5TIS0_9GAMM</name>
<dbReference type="InterPro" id="IPR011545">
    <property type="entry name" value="DEAD/DEAH_box_helicase_dom"/>
</dbReference>
<keyword evidence="2 8" id="KW-0378">Hydrolase</keyword>
<dbReference type="SMART" id="SM00487">
    <property type="entry name" value="DEXDc"/>
    <property type="match status" value="1"/>
</dbReference>
<dbReference type="PANTHER" id="PTHR18934:SF99">
    <property type="entry name" value="ATP-DEPENDENT RNA HELICASE DHX37-RELATED"/>
    <property type="match status" value="1"/>
</dbReference>
<dbReference type="Pfam" id="PF21010">
    <property type="entry name" value="HA2_C"/>
    <property type="match status" value="1"/>
</dbReference>
<dbReference type="NCBIfam" id="TIGR01967">
    <property type="entry name" value="DEAH_box_HrpA"/>
    <property type="match status" value="1"/>
</dbReference>
<evidence type="ECO:0000256" key="3">
    <source>
        <dbReference type="ARBA" id="ARBA00022806"/>
    </source>
</evidence>
<dbReference type="Pfam" id="PF00270">
    <property type="entry name" value="DEAD"/>
    <property type="match status" value="1"/>
</dbReference>
<dbReference type="Gene3D" id="3.40.50.300">
    <property type="entry name" value="P-loop containing nucleotide triphosphate hydrolases"/>
    <property type="match status" value="2"/>
</dbReference>
<dbReference type="InterPro" id="IPR007502">
    <property type="entry name" value="Helicase-assoc_dom"/>
</dbReference>
<dbReference type="GO" id="GO:0016787">
    <property type="term" value="F:hydrolase activity"/>
    <property type="evidence" value="ECO:0007669"/>
    <property type="project" value="UniProtKB-KW"/>
</dbReference>
<organism evidence="8 9">
    <name type="scientific">SAR92 clade bacterium H455</name>
    <dbReference type="NCBI Taxonomy" id="2974818"/>
    <lineage>
        <taxon>Bacteria</taxon>
        <taxon>Pseudomonadati</taxon>
        <taxon>Pseudomonadota</taxon>
        <taxon>Gammaproteobacteria</taxon>
        <taxon>Cellvibrionales</taxon>
        <taxon>Porticoccaceae</taxon>
        <taxon>SAR92 clade</taxon>
    </lineage>
</organism>
<feature type="region of interest" description="Disordered" evidence="5">
    <location>
        <begin position="529"/>
        <end position="549"/>
    </location>
</feature>
<evidence type="ECO:0000256" key="5">
    <source>
        <dbReference type="SAM" id="MobiDB-lite"/>
    </source>
</evidence>
<evidence type="ECO:0000256" key="2">
    <source>
        <dbReference type="ARBA" id="ARBA00022801"/>
    </source>
</evidence>
<sequence>MTNQPAPDLPSGQQDFQRLQLLVDQTASTRDSFRLSRQLRELAQQHKRGRDISSAWQQWHAALLKTQALTDSRRQTIPAFTYPELPVSARADEIAELLNKHQVIVVAGETGSGKTTQIPKICLQAGRGVRGLIGHTQPRRIAARTVATRIAEELKVKIGEAVGYQVRFSDQSSPNSLIKLMTDGILLAEIQRDHFLSAYDTLIIDEAHERSLNIDFLLGYLKNLLPQRPDLKIIITSATIDVAKFSKHFNDAPVVEVSGRSFPVEIIYNHPDDVDTDRDQMIVDCLQDIHSNQKAGDVLIFLSGEREIREVNLAIKRVQLPNTEVVPLYARLSLAEQSKIFSPHRGRRIVLSTNVAETSLTVPGIRYVIDTGRARVSRYSFRTKVQRLPIEAISQASANQRAGRCGRVADGVCYRLYSEEDFQGRPAFTDPEIIRTNLAAVILQMLHLRIGDIRNFPFVDPPDQRMISDGFKLLEELQAVTEDNKLSRLGKRLVNIPLDPRFARMLLESANNGCLAEVMIITTGLSIQDPRERPADKQQAADQSHKKWQEPNSDFVSLLNLWRHFEEQRQQLSGNQYSRYCKSNHVSYSRMREWRDLHHQVHTACRGLKLTSNTVPAEQDAIHRSILSGLLGQVGILQDKWEYLGTRNRKFFIFPGSGLSKKPPKWLMAGSLMETTKQFALTVAKIDSDWLEPLAAHLVKKSYSEPFYNKKSGQVMAKERQTLFGLSIVENKNRVYGQVAPQDARKVFVQQALVEEGYRGKGEFYKHNHKLVEELQALEDRFRRRDLLVEQQAIFDFYDQLVPEGIYNLAAFEKWRKQAEAKTPKLLLIDKEYLLLRGLSQDEQAQFPETISCDGIPYQLRYHFQPGHAEDGVSAVVPLALLHQLPRYFFEWLVPGMLRDKCIALIKSLPKQTRRQFVPVPDHVDIFLRKAKPQDRPLTEVLAEHLRSVSGVVIAPEQWRQDSLDSWYQMNFVLEDEHGATIAMARSLEQLQRDFKQQISQGLEKAADQSSSRQGITEWDFDKLPEEVALQHGKISIKAWPALRDCGDSVSLEVMDNPLQAEKISRQGQLRLALLRGREQVKYLEKHLLRGKDLALKAANVGARQRLIEALISASFQQALFVDQKVVRDQRQFDQAFAKGISQVVGLAQDYAASIESLLPRLHDLQKQLRTMGLPAIYAADDIRNQLDWLFASETLSSVTDETISQYPRYIKAIQVRVEKLTVQQSKDRQHIAEISDVLSGCREALVEDQPLSSDLEAALLDYCWLVEEYRVSLFAQQLKTKVPVSLKRLNKRWAEIDEQLRRFRVQAG</sequence>
<dbReference type="InterPro" id="IPR001650">
    <property type="entry name" value="Helicase_C-like"/>
</dbReference>
<dbReference type="InterPro" id="IPR024590">
    <property type="entry name" value="HrpA_C"/>
</dbReference>
<dbReference type="SUPFAM" id="SSF52540">
    <property type="entry name" value="P-loop containing nucleoside triphosphate hydrolases"/>
    <property type="match status" value="1"/>
</dbReference>
<dbReference type="InterPro" id="IPR010222">
    <property type="entry name" value="RNA_helicase_HrpA"/>
</dbReference>
<evidence type="ECO:0000256" key="4">
    <source>
        <dbReference type="ARBA" id="ARBA00022840"/>
    </source>
</evidence>
<feature type="domain" description="Helicase ATP-binding" evidence="6">
    <location>
        <begin position="95"/>
        <end position="258"/>
    </location>
</feature>
<dbReference type="InterPro" id="IPR003593">
    <property type="entry name" value="AAA+_ATPase"/>
</dbReference>
<dbReference type="CDD" id="cd17989">
    <property type="entry name" value="DEXHc_HrpA"/>
    <property type="match status" value="1"/>
</dbReference>
<reference evidence="8" key="1">
    <citation type="submission" date="2022-08" db="EMBL/GenBank/DDBJ databases">
        <title>Catabolic pathway analysis in culturable SAR92 clade bacteria reveals their overlooked roles in DMSP degradation in coastal seas.</title>
        <authorList>
            <person name="He X."/>
            <person name="Zhang X."/>
            <person name="Zhang Y."/>
        </authorList>
    </citation>
    <scope>NUCLEOTIDE SEQUENCE</scope>
    <source>
        <strain evidence="8">H455</strain>
    </source>
</reference>
<dbReference type="InterPro" id="IPR011709">
    <property type="entry name" value="DEAD-box_helicase_OB_fold"/>
</dbReference>
<dbReference type="Proteomes" id="UP001059934">
    <property type="component" value="Chromosome"/>
</dbReference>
<protein>
    <submittedName>
        <fullName evidence="8">ATP-dependent RNA helicase HrpA</fullName>
        <ecNumber evidence="8">3.6.4.13</ecNumber>
    </submittedName>
</protein>
<keyword evidence="9" id="KW-1185">Reference proteome</keyword>
<dbReference type="InterPro" id="IPR027417">
    <property type="entry name" value="P-loop_NTPase"/>
</dbReference>
<dbReference type="SMART" id="SM00382">
    <property type="entry name" value="AAA"/>
    <property type="match status" value="1"/>
</dbReference>
<dbReference type="GO" id="GO:0003724">
    <property type="term" value="F:RNA helicase activity"/>
    <property type="evidence" value="ECO:0007669"/>
    <property type="project" value="UniProtKB-EC"/>
</dbReference>
<gene>
    <name evidence="8" type="primary">hrpA</name>
    <name evidence="8" type="ORF">NYF23_06970</name>
</gene>
<dbReference type="InterPro" id="IPR014001">
    <property type="entry name" value="Helicase_ATP-bd"/>
</dbReference>
<dbReference type="EMBL" id="CP103416">
    <property type="protein sequence ID" value="UVW33788.1"/>
    <property type="molecule type" value="Genomic_DNA"/>
</dbReference>
<dbReference type="Pfam" id="PF00271">
    <property type="entry name" value="Helicase_C"/>
    <property type="match status" value="1"/>
</dbReference>
<accession>A0ABY5TIS0</accession>
<dbReference type="SMART" id="SM00847">
    <property type="entry name" value="HA2"/>
    <property type="match status" value="1"/>
</dbReference>
<evidence type="ECO:0000256" key="1">
    <source>
        <dbReference type="ARBA" id="ARBA00022741"/>
    </source>
</evidence>
<evidence type="ECO:0000259" key="7">
    <source>
        <dbReference type="PROSITE" id="PS51194"/>
    </source>
</evidence>
<keyword evidence="4" id="KW-0067">ATP-binding</keyword>
<dbReference type="PROSITE" id="PS51192">
    <property type="entry name" value="HELICASE_ATP_BIND_1"/>
    <property type="match status" value="1"/>
</dbReference>
<dbReference type="PANTHER" id="PTHR18934">
    <property type="entry name" value="ATP-DEPENDENT RNA HELICASE"/>
    <property type="match status" value="1"/>
</dbReference>
<proteinExistence type="predicted"/>
<dbReference type="NCBIfam" id="NF008348">
    <property type="entry name" value="PRK11131.1"/>
    <property type="match status" value="1"/>
</dbReference>
<dbReference type="PROSITE" id="PS51194">
    <property type="entry name" value="HELICASE_CTER"/>
    <property type="match status" value="1"/>
</dbReference>
<dbReference type="EC" id="3.6.4.13" evidence="8"/>